<reference evidence="2" key="1">
    <citation type="submission" date="2022-11" db="UniProtKB">
        <authorList>
            <consortium name="WormBaseParasite"/>
        </authorList>
    </citation>
    <scope>IDENTIFICATION</scope>
</reference>
<sequence>MARKFFAEFLDDMDQPVQKKIWPMVQASLSERNRAQFFCRSFLQCLQRLEQVVELCSSPASGHRPYFRPYLGFRIVIYGRYVDSIITRNDLKSQRGRCSTLAERRNFQPDHILTENPHSLSQRGHELECNQEEGLCGNT</sequence>
<proteinExistence type="predicted"/>
<dbReference type="AlphaFoldDB" id="A0A915JXV6"/>
<name>A0A915JXV6_ROMCU</name>
<dbReference type="Proteomes" id="UP000887565">
    <property type="component" value="Unplaced"/>
</dbReference>
<evidence type="ECO:0000313" key="2">
    <source>
        <dbReference type="WBParaSite" id="nRc.2.0.1.t30532-RA"/>
    </source>
</evidence>
<protein>
    <submittedName>
        <fullName evidence="2">Uncharacterized protein</fullName>
    </submittedName>
</protein>
<accession>A0A915JXV6</accession>
<evidence type="ECO:0000313" key="1">
    <source>
        <dbReference type="Proteomes" id="UP000887565"/>
    </source>
</evidence>
<organism evidence="1 2">
    <name type="scientific">Romanomermis culicivorax</name>
    <name type="common">Nematode worm</name>
    <dbReference type="NCBI Taxonomy" id="13658"/>
    <lineage>
        <taxon>Eukaryota</taxon>
        <taxon>Metazoa</taxon>
        <taxon>Ecdysozoa</taxon>
        <taxon>Nematoda</taxon>
        <taxon>Enoplea</taxon>
        <taxon>Dorylaimia</taxon>
        <taxon>Mermithida</taxon>
        <taxon>Mermithoidea</taxon>
        <taxon>Mermithidae</taxon>
        <taxon>Romanomermis</taxon>
    </lineage>
</organism>
<dbReference type="WBParaSite" id="nRc.2.0.1.t30532-RA">
    <property type="protein sequence ID" value="nRc.2.0.1.t30532-RA"/>
    <property type="gene ID" value="nRc.2.0.1.g30532"/>
</dbReference>
<keyword evidence="1" id="KW-1185">Reference proteome</keyword>